<protein>
    <submittedName>
        <fullName evidence="2">Uncharacterized protein</fullName>
    </submittedName>
</protein>
<dbReference type="OrthoDB" id="10499249at2759"/>
<evidence type="ECO:0000313" key="3">
    <source>
        <dbReference type="Proteomes" id="UP000095751"/>
    </source>
</evidence>
<name>A0A1E7FQ11_9STRA</name>
<dbReference type="EMBL" id="KV784355">
    <property type="protein sequence ID" value="OEU20251.1"/>
    <property type="molecule type" value="Genomic_DNA"/>
</dbReference>
<dbReference type="KEGG" id="fcy:FRACYDRAFT_236323"/>
<evidence type="ECO:0000256" key="1">
    <source>
        <dbReference type="SAM" id="MobiDB-lite"/>
    </source>
</evidence>
<gene>
    <name evidence="2" type="ORF">FRACYDRAFT_236323</name>
</gene>
<keyword evidence="3" id="KW-1185">Reference proteome</keyword>
<sequence>MPSSSYPPVPSSLLRQLSVVLYISVLHCRGAPIVDEYSCNVCRDPSQGDRYLINPGKSFTQSNGRDTTCGELQEWVQDVEPVGGSPGEAELCGLTQYLAWFHRCDCAGPDIPSPQDNVNDPNASCDICGASDLDFNYIPRPNREKLTDTGCCGKQNCDGLYFAAANGVLSSTLCPIVQKNSGPECCNLAIASGPFSEPNASPSISPLRSPSHSPSDAPSGIPSSSASGILTETPVTAYSNPTDDPTPNICYQCEQKKACITTFGCSWQKKKRKRKGRCKTALETAQCSSGKKRSWCMRKGCVWRKSEKRCLGRWS</sequence>
<evidence type="ECO:0000313" key="2">
    <source>
        <dbReference type="EMBL" id="OEU20251.1"/>
    </source>
</evidence>
<feature type="compositionally biased region" description="Low complexity" evidence="1">
    <location>
        <begin position="213"/>
        <end position="228"/>
    </location>
</feature>
<proteinExistence type="predicted"/>
<feature type="region of interest" description="Disordered" evidence="1">
    <location>
        <begin position="197"/>
        <end position="228"/>
    </location>
</feature>
<dbReference type="InParanoid" id="A0A1E7FQ11"/>
<feature type="compositionally biased region" description="Polar residues" evidence="1">
    <location>
        <begin position="198"/>
        <end position="212"/>
    </location>
</feature>
<reference evidence="2 3" key="1">
    <citation type="submission" date="2016-09" db="EMBL/GenBank/DDBJ databases">
        <title>Extensive genetic diversity and differential bi-allelic expression allows diatom success in the polar Southern Ocean.</title>
        <authorList>
            <consortium name="DOE Joint Genome Institute"/>
            <person name="Mock T."/>
            <person name="Otillar R.P."/>
            <person name="Strauss J."/>
            <person name="Dupont C."/>
            <person name="Frickenhaus S."/>
            <person name="Maumus F."/>
            <person name="Mcmullan M."/>
            <person name="Sanges R."/>
            <person name="Schmutz J."/>
            <person name="Toseland A."/>
            <person name="Valas R."/>
            <person name="Veluchamy A."/>
            <person name="Ward B.J."/>
            <person name="Allen A."/>
            <person name="Barry K."/>
            <person name="Falciatore A."/>
            <person name="Ferrante M."/>
            <person name="Fortunato A.E."/>
            <person name="Gloeckner G."/>
            <person name="Gruber A."/>
            <person name="Hipkin R."/>
            <person name="Janech M."/>
            <person name="Kroth P."/>
            <person name="Leese F."/>
            <person name="Lindquist E."/>
            <person name="Lyon B.R."/>
            <person name="Martin J."/>
            <person name="Mayer C."/>
            <person name="Parker M."/>
            <person name="Quesneville H."/>
            <person name="Raymond J."/>
            <person name="Uhlig C."/>
            <person name="Valentin K.U."/>
            <person name="Worden A.Z."/>
            <person name="Armbrust E.V."/>
            <person name="Bowler C."/>
            <person name="Green B."/>
            <person name="Moulton V."/>
            <person name="Van Oosterhout C."/>
            <person name="Grigoriev I."/>
        </authorList>
    </citation>
    <scope>NUCLEOTIDE SEQUENCE [LARGE SCALE GENOMIC DNA]</scope>
    <source>
        <strain evidence="2 3">CCMP1102</strain>
    </source>
</reference>
<dbReference type="AlphaFoldDB" id="A0A1E7FQ11"/>
<dbReference type="Proteomes" id="UP000095751">
    <property type="component" value="Unassembled WGS sequence"/>
</dbReference>
<accession>A0A1E7FQ11</accession>
<organism evidence="2 3">
    <name type="scientific">Fragilariopsis cylindrus CCMP1102</name>
    <dbReference type="NCBI Taxonomy" id="635003"/>
    <lineage>
        <taxon>Eukaryota</taxon>
        <taxon>Sar</taxon>
        <taxon>Stramenopiles</taxon>
        <taxon>Ochrophyta</taxon>
        <taxon>Bacillariophyta</taxon>
        <taxon>Bacillariophyceae</taxon>
        <taxon>Bacillariophycidae</taxon>
        <taxon>Bacillariales</taxon>
        <taxon>Bacillariaceae</taxon>
        <taxon>Fragilariopsis</taxon>
    </lineage>
</organism>